<organism evidence="1 2">
    <name type="scientific">Arthrobacter ramosus</name>
    <dbReference type="NCBI Taxonomy" id="1672"/>
    <lineage>
        <taxon>Bacteria</taxon>
        <taxon>Bacillati</taxon>
        <taxon>Actinomycetota</taxon>
        <taxon>Actinomycetes</taxon>
        <taxon>Micrococcales</taxon>
        <taxon>Micrococcaceae</taxon>
        <taxon>Arthrobacter</taxon>
    </lineage>
</organism>
<comment type="caution">
    <text evidence="1">The sequence shown here is derived from an EMBL/GenBank/DDBJ whole genome shotgun (WGS) entry which is preliminary data.</text>
</comment>
<sequence>MDEQTRVSIDFLREALDVLLRHLEEVHGPEVRLEKEYFWSIPEERLYDVYTEPSSFSIGQLTECIANLQGVTANPEEAVSYGLVWIADLLRAVGQTVVR</sequence>
<accession>A0ABV5Y6P1</accession>
<gene>
    <name evidence="1" type="ORF">ACFFP1_23030</name>
</gene>
<dbReference type="Proteomes" id="UP001589702">
    <property type="component" value="Unassembled WGS sequence"/>
</dbReference>
<dbReference type="RefSeq" id="WP_234749269.1">
    <property type="nucleotide sequence ID" value="NZ_BAAAWN010000001.1"/>
</dbReference>
<reference evidence="1 2" key="1">
    <citation type="submission" date="2024-09" db="EMBL/GenBank/DDBJ databases">
        <authorList>
            <person name="Sun Q."/>
            <person name="Mori K."/>
        </authorList>
    </citation>
    <scope>NUCLEOTIDE SEQUENCE [LARGE SCALE GENOMIC DNA]</scope>
    <source>
        <strain evidence="1 2">JCM 1334</strain>
    </source>
</reference>
<dbReference type="EMBL" id="JBHMBC010000040">
    <property type="protein sequence ID" value="MFB9822351.1"/>
    <property type="molecule type" value="Genomic_DNA"/>
</dbReference>
<name>A0ABV5Y6P1_ARTRM</name>
<proteinExistence type="predicted"/>
<protein>
    <submittedName>
        <fullName evidence="1">Uncharacterized protein</fullName>
    </submittedName>
</protein>
<evidence type="ECO:0000313" key="1">
    <source>
        <dbReference type="EMBL" id="MFB9822351.1"/>
    </source>
</evidence>
<evidence type="ECO:0000313" key="2">
    <source>
        <dbReference type="Proteomes" id="UP001589702"/>
    </source>
</evidence>
<keyword evidence="2" id="KW-1185">Reference proteome</keyword>